<evidence type="ECO:0000313" key="6">
    <source>
        <dbReference type="Proteomes" id="UP001501521"/>
    </source>
</evidence>
<dbReference type="InterPro" id="IPR032783">
    <property type="entry name" value="AraC_lig"/>
</dbReference>
<dbReference type="InterPro" id="IPR050204">
    <property type="entry name" value="AraC_XylS_family_regulators"/>
</dbReference>
<dbReference type="PROSITE" id="PS01124">
    <property type="entry name" value="HTH_ARAC_FAMILY_2"/>
    <property type="match status" value="1"/>
</dbReference>
<keyword evidence="2" id="KW-0238">DNA-binding</keyword>
<dbReference type="Pfam" id="PF12833">
    <property type="entry name" value="HTH_18"/>
    <property type="match status" value="1"/>
</dbReference>
<protein>
    <recommendedName>
        <fullName evidence="4">HTH araC/xylS-type domain-containing protein</fullName>
    </recommendedName>
</protein>
<accession>A0ABP9FHX8</accession>
<dbReference type="PANTHER" id="PTHR46796">
    <property type="entry name" value="HTH-TYPE TRANSCRIPTIONAL ACTIVATOR RHAS-RELATED"/>
    <property type="match status" value="1"/>
</dbReference>
<evidence type="ECO:0000259" key="4">
    <source>
        <dbReference type="PROSITE" id="PS01124"/>
    </source>
</evidence>
<dbReference type="Pfam" id="PF12852">
    <property type="entry name" value="Cupin_6"/>
    <property type="match status" value="1"/>
</dbReference>
<name>A0ABP9FHX8_9ACTN</name>
<dbReference type="InterPro" id="IPR009057">
    <property type="entry name" value="Homeodomain-like_sf"/>
</dbReference>
<feature type="domain" description="HTH araC/xylS-type" evidence="4">
    <location>
        <begin position="78"/>
        <end position="175"/>
    </location>
</feature>
<evidence type="ECO:0000256" key="2">
    <source>
        <dbReference type="ARBA" id="ARBA00023125"/>
    </source>
</evidence>
<reference evidence="6" key="1">
    <citation type="journal article" date="2019" name="Int. J. Syst. Evol. Microbiol.">
        <title>The Global Catalogue of Microorganisms (GCM) 10K type strain sequencing project: providing services to taxonomists for standard genome sequencing and annotation.</title>
        <authorList>
            <consortium name="The Broad Institute Genomics Platform"/>
            <consortium name="The Broad Institute Genome Sequencing Center for Infectious Disease"/>
            <person name="Wu L."/>
            <person name="Ma J."/>
        </authorList>
    </citation>
    <scope>NUCLEOTIDE SEQUENCE [LARGE SCALE GENOMIC DNA]</scope>
    <source>
        <strain evidence="6">JCM 19125</strain>
    </source>
</reference>
<dbReference type="Proteomes" id="UP001501521">
    <property type="component" value="Unassembled WGS sequence"/>
</dbReference>
<dbReference type="SMART" id="SM00342">
    <property type="entry name" value="HTH_ARAC"/>
    <property type="match status" value="1"/>
</dbReference>
<evidence type="ECO:0000256" key="3">
    <source>
        <dbReference type="ARBA" id="ARBA00023163"/>
    </source>
</evidence>
<dbReference type="PROSITE" id="PS00041">
    <property type="entry name" value="HTH_ARAC_FAMILY_1"/>
    <property type="match status" value="1"/>
</dbReference>
<evidence type="ECO:0000313" key="5">
    <source>
        <dbReference type="EMBL" id="GAA4902856.1"/>
    </source>
</evidence>
<dbReference type="SUPFAM" id="SSF46689">
    <property type="entry name" value="Homeodomain-like"/>
    <property type="match status" value="2"/>
</dbReference>
<keyword evidence="3" id="KW-0804">Transcription</keyword>
<comment type="caution">
    <text evidence="5">The sequence shown here is derived from an EMBL/GenBank/DDBJ whole genome shotgun (WGS) entry which is preliminary data.</text>
</comment>
<keyword evidence="6" id="KW-1185">Reference proteome</keyword>
<gene>
    <name evidence="5" type="ORF">GCM10025789_22090</name>
</gene>
<organism evidence="5 6">
    <name type="scientific">Tessaracoccus lubricantis</name>
    <dbReference type="NCBI Taxonomy" id="545543"/>
    <lineage>
        <taxon>Bacteria</taxon>
        <taxon>Bacillati</taxon>
        <taxon>Actinomycetota</taxon>
        <taxon>Actinomycetes</taxon>
        <taxon>Propionibacteriales</taxon>
        <taxon>Propionibacteriaceae</taxon>
        <taxon>Tessaracoccus</taxon>
    </lineage>
</organism>
<keyword evidence="1" id="KW-0805">Transcription regulation</keyword>
<dbReference type="InterPro" id="IPR018062">
    <property type="entry name" value="HTH_AraC-typ_CS"/>
</dbReference>
<proteinExistence type="predicted"/>
<dbReference type="InterPro" id="IPR018060">
    <property type="entry name" value="HTH_AraC"/>
</dbReference>
<dbReference type="PANTHER" id="PTHR46796:SF7">
    <property type="entry name" value="ARAC FAMILY TRANSCRIPTIONAL REGULATOR"/>
    <property type="match status" value="1"/>
</dbReference>
<dbReference type="Gene3D" id="1.10.10.60">
    <property type="entry name" value="Homeodomain-like"/>
    <property type="match status" value="2"/>
</dbReference>
<sequence>MGALPAAMTIPLADVPSLAPVLDVLFAEADSVRCGHRLIADRLFEVVLIQLLRWVLAHAAELGLPPGLLAGLSDPDLTPALVAVHEAPGAQWSLTGMAQAARMSRSAFAARFKTVVGMAPGEYLTQWRLTIAQSRLRDGEPVGVVARDLGYVNASSFSRVFTRHLGASPRHWLADSPLP</sequence>
<evidence type="ECO:0000256" key="1">
    <source>
        <dbReference type="ARBA" id="ARBA00023015"/>
    </source>
</evidence>
<dbReference type="EMBL" id="BAABLV010000035">
    <property type="protein sequence ID" value="GAA4902856.1"/>
    <property type="molecule type" value="Genomic_DNA"/>
</dbReference>